<accession>A0A917EVB0</accession>
<dbReference type="Proteomes" id="UP000598775">
    <property type="component" value="Unassembled WGS sequence"/>
</dbReference>
<reference evidence="1 2" key="1">
    <citation type="journal article" date="2014" name="Int. J. Syst. Evol. Microbiol.">
        <title>Complete genome sequence of Corynebacterium casei LMG S-19264T (=DSM 44701T), isolated from a smear-ripened cheese.</title>
        <authorList>
            <consortium name="US DOE Joint Genome Institute (JGI-PGF)"/>
            <person name="Walter F."/>
            <person name="Albersmeier A."/>
            <person name="Kalinowski J."/>
            <person name="Ruckert C."/>
        </authorList>
    </citation>
    <scope>NUCLEOTIDE SEQUENCE [LARGE SCALE GENOMIC DNA]</scope>
    <source>
        <strain evidence="1 2">CGMCC 1.12976</strain>
    </source>
</reference>
<evidence type="ECO:0000313" key="2">
    <source>
        <dbReference type="Proteomes" id="UP000598775"/>
    </source>
</evidence>
<comment type="caution">
    <text evidence="1">The sequence shown here is derived from an EMBL/GenBank/DDBJ whole genome shotgun (WGS) entry which is preliminary data.</text>
</comment>
<dbReference type="RefSeq" id="WP_203585874.1">
    <property type="nucleotide sequence ID" value="NZ_BMGP01000002.1"/>
</dbReference>
<proteinExistence type="predicted"/>
<evidence type="ECO:0000313" key="1">
    <source>
        <dbReference type="EMBL" id="GGF21412.1"/>
    </source>
</evidence>
<dbReference type="AlphaFoldDB" id="A0A917EVB0"/>
<gene>
    <name evidence="1" type="ORF">GCM10011399_13880</name>
</gene>
<organism evidence="1 2">
    <name type="scientific">Subtercola lobariae</name>
    <dbReference type="NCBI Taxonomy" id="1588641"/>
    <lineage>
        <taxon>Bacteria</taxon>
        <taxon>Bacillati</taxon>
        <taxon>Actinomycetota</taxon>
        <taxon>Actinomycetes</taxon>
        <taxon>Micrococcales</taxon>
        <taxon>Microbacteriaceae</taxon>
        <taxon>Subtercola</taxon>
    </lineage>
</organism>
<dbReference type="EMBL" id="BMGP01000002">
    <property type="protein sequence ID" value="GGF21412.1"/>
    <property type="molecule type" value="Genomic_DNA"/>
</dbReference>
<dbReference type="Gene3D" id="3.30.428.10">
    <property type="entry name" value="HIT-like"/>
    <property type="match status" value="1"/>
</dbReference>
<protein>
    <recommendedName>
        <fullName evidence="3">Diadenosine tetraphosphate hydrolase</fullName>
    </recommendedName>
</protein>
<evidence type="ECO:0008006" key="3">
    <source>
        <dbReference type="Google" id="ProtNLM"/>
    </source>
</evidence>
<dbReference type="InterPro" id="IPR036265">
    <property type="entry name" value="HIT-like_sf"/>
</dbReference>
<name>A0A917EVB0_9MICO</name>
<dbReference type="SUPFAM" id="SSF54197">
    <property type="entry name" value="HIT-like"/>
    <property type="match status" value="1"/>
</dbReference>
<keyword evidence="2" id="KW-1185">Reference proteome</keyword>
<sequence length="160" mass="17828">MTDTTATRRFPANTVVDAADCLICKLENVDEEAIVFRDELWSCEAPTGYEVPGWYFLRVRRHALGWQDLTQAELDSLGQHLKDITGAVAEATGALAVYTMNFGESYAHFHVLVTARGEDVAPERRGGNIVNLKAERLDRAEALKLVPKVRAAYREAVARH</sequence>